<dbReference type="Proteomes" id="UP000305451">
    <property type="component" value="Unassembled WGS sequence"/>
</dbReference>
<dbReference type="InterPro" id="IPR036282">
    <property type="entry name" value="Glutathione-S-Trfase_C_sf"/>
</dbReference>
<dbReference type="EMBL" id="SRXV01000003">
    <property type="protein sequence ID" value="TGY92484.1"/>
    <property type="molecule type" value="Genomic_DNA"/>
</dbReference>
<dbReference type="Gene3D" id="3.40.30.10">
    <property type="entry name" value="Glutaredoxin"/>
    <property type="match status" value="1"/>
</dbReference>
<dbReference type="CDD" id="cd03046">
    <property type="entry name" value="GST_N_GTT1_like"/>
    <property type="match status" value="1"/>
</dbReference>
<dbReference type="SFLD" id="SFLDS00019">
    <property type="entry name" value="Glutathione_Transferase_(cytos"/>
    <property type="match status" value="1"/>
</dbReference>
<dbReference type="Pfam" id="PF14497">
    <property type="entry name" value="GST_C_3"/>
    <property type="match status" value="1"/>
</dbReference>
<evidence type="ECO:0000259" key="1">
    <source>
        <dbReference type="PROSITE" id="PS50404"/>
    </source>
</evidence>
<dbReference type="InterPro" id="IPR040079">
    <property type="entry name" value="Glutathione_S-Trfase"/>
</dbReference>
<dbReference type="InterPro" id="IPR036249">
    <property type="entry name" value="Thioredoxin-like_sf"/>
</dbReference>
<dbReference type="Gene3D" id="1.20.1050.10">
    <property type="match status" value="1"/>
</dbReference>
<dbReference type="Pfam" id="PF02798">
    <property type="entry name" value="GST_N"/>
    <property type="match status" value="1"/>
</dbReference>
<dbReference type="SFLD" id="SFLDG00358">
    <property type="entry name" value="Main_(cytGST)"/>
    <property type="match status" value="1"/>
</dbReference>
<dbReference type="SUPFAM" id="SSF52833">
    <property type="entry name" value="Thioredoxin-like"/>
    <property type="match status" value="1"/>
</dbReference>
<sequence>MPTPDFTLYHAPMTRSVRVRWALEEMGLPYTLESVAFTRGDVGGDEFRQVNPLQKIPAFKDGDTVILESLAIVQYLITKYGPTPLAVTPDEPDYAAYLEWLHFGEATMSMATNLVLAHTTLLPEAHRNPGLAKWAKAEVNKHLNMIAERGLKGGKSFLAADRLTAADLSVAYMLYLLKIVKQFDGAPDSVAAYFDRIRERPAWKAASTD</sequence>
<keyword evidence="3" id="KW-0808">Transferase</keyword>
<dbReference type="InterPro" id="IPR010987">
    <property type="entry name" value="Glutathione-S-Trfase_C-like"/>
</dbReference>
<gene>
    <name evidence="3" type="ORF">E5162_12670</name>
</gene>
<dbReference type="PROSITE" id="PS50404">
    <property type="entry name" value="GST_NTER"/>
    <property type="match status" value="1"/>
</dbReference>
<evidence type="ECO:0000313" key="3">
    <source>
        <dbReference type="EMBL" id="TGY92484.1"/>
    </source>
</evidence>
<protein>
    <submittedName>
        <fullName evidence="3">Glutathione S-transferase family protein</fullName>
    </submittedName>
</protein>
<reference evidence="3 4" key="1">
    <citation type="journal article" date="2013" name="Int. J. Syst. Evol. Microbiol.">
        <title>Marinicauda pacifica gen. nov., sp. nov., a prosthecate alphaproteobacterium of the family Hyphomonadaceae isolated from deep seawater.</title>
        <authorList>
            <person name="Zhang X.Y."/>
            <person name="Li G.W."/>
            <person name="Wang C.S."/>
            <person name="Zhang Y.J."/>
            <person name="Xu X.W."/>
            <person name="Li H."/>
            <person name="Liu A."/>
            <person name="Liu C."/>
            <person name="Xie B.B."/>
            <person name="Qin Q.L."/>
            <person name="Xu Z."/>
            <person name="Chen X.L."/>
            <person name="Zhou B.C."/>
            <person name="Zhang Y.Z."/>
        </authorList>
    </citation>
    <scope>NUCLEOTIDE SEQUENCE [LARGE SCALE GENOMIC DNA]</scope>
    <source>
        <strain evidence="3 4">P-1 km-3</strain>
    </source>
</reference>
<dbReference type="OrthoDB" id="9810080at2"/>
<dbReference type="AlphaFoldDB" id="A0A4S2H9E5"/>
<dbReference type="InterPro" id="IPR004046">
    <property type="entry name" value="GST_C"/>
</dbReference>
<organism evidence="3 4">
    <name type="scientific">Marinicauda pacifica</name>
    <dbReference type="NCBI Taxonomy" id="1133559"/>
    <lineage>
        <taxon>Bacteria</taxon>
        <taxon>Pseudomonadati</taxon>
        <taxon>Pseudomonadota</taxon>
        <taxon>Alphaproteobacteria</taxon>
        <taxon>Maricaulales</taxon>
        <taxon>Maricaulaceae</taxon>
        <taxon>Marinicauda</taxon>
    </lineage>
</organism>
<name>A0A4S2H9E5_9PROT</name>
<dbReference type="InterPro" id="IPR004045">
    <property type="entry name" value="Glutathione_S-Trfase_N"/>
</dbReference>
<feature type="domain" description="GST C-terminal" evidence="2">
    <location>
        <begin position="90"/>
        <end position="209"/>
    </location>
</feature>
<dbReference type="PANTHER" id="PTHR44051:SF8">
    <property type="entry name" value="GLUTATHIONE S-TRANSFERASE GSTA"/>
    <property type="match status" value="1"/>
</dbReference>
<accession>A0A4S2H9E5</accession>
<proteinExistence type="predicted"/>
<evidence type="ECO:0000313" key="4">
    <source>
        <dbReference type="Proteomes" id="UP000305451"/>
    </source>
</evidence>
<dbReference type="PROSITE" id="PS50405">
    <property type="entry name" value="GST_CTER"/>
    <property type="match status" value="1"/>
</dbReference>
<dbReference type="SUPFAM" id="SSF47616">
    <property type="entry name" value="GST C-terminal domain-like"/>
    <property type="match status" value="1"/>
</dbReference>
<keyword evidence="4" id="KW-1185">Reference proteome</keyword>
<feature type="domain" description="GST N-terminal" evidence="1">
    <location>
        <begin position="3"/>
        <end position="84"/>
    </location>
</feature>
<dbReference type="PANTHER" id="PTHR44051">
    <property type="entry name" value="GLUTATHIONE S-TRANSFERASE-RELATED"/>
    <property type="match status" value="1"/>
</dbReference>
<evidence type="ECO:0000259" key="2">
    <source>
        <dbReference type="PROSITE" id="PS50405"/>
    </source>
</evidence>
<dbReference type="GO" id="GO:0016740">
    <property type="term" value="F:transferase activity"/>
    <property type="evidence" value="ECO:0007669"/>
    <property type="project" value="UniProtKB-KW"/>
</dbReference>
<comment type="caution">
    <text evidence="3">The sequence shown here is derived from an EMBL/GenBank/DDBJ whole genome shotgun (WGS) entry which is preliminary data.</text>
</comment>
<dbReference type="SFLD" id="SFLDG01150">
    <property type="entry name" value="Main.1:_Beta-like"/>
    <property type="match status" value="1"/>
</dbReference>
<dbReference type="RefSeq" id="WP_135945619.1">
    <property type="nucleotide sequence ID" value="NZ_BMEI01000003.1"/>
</dbReference>